<protein>
    <submittedName>
        <fullName evidence="1">Uncharacterized protein</fullName>
    </submittedName>
</protein>
<dbReference type="EMBL" id="SJPI01000001">
    <property type="protein sequence ID" value="TWT54285.1"/>
    <property type="molecule type" value="Genomic_DNA"/>
</dbReference>
<accession>A0A5C5WWH2</accession>
<name>A0A5C5WWH2_9BACT</name>
<reference evidence="1 2" key="1">
    <citation type="submission" date="2019-02" db="EMBL/GenBank/DDBJ databases">
        <title>Deep-cultivation of Planctomycetes and their phenomic and genomic characterization uncovers novel biology.</title>
        <authorList>
            <person name="Wiegand S."/>
            <person name="Jogler M."/>
            <person name="Boedeker C."/>
            <person name="Pinto D."/>
            <person name="Vollmers J."/>
            <person name="Rivas-Marin E."/>
            <person name="Kohn T."/>
            <person name="Peeters S.H."/>
            <person name="Heuer A."/>
            <person name="Rast P."/>
            <person name="Oberbeckmann S."/>
            <person name="Bunk B."/>
            <person name="Jeske O."/>
            <person name="Meyerdierks A."/>
            <person name="Storesund J.E."/>
            <person name="Kallscheuer N."/>
            <person name="Luecker S."/>
            <person name="Lage O.M."/>
            <person name="Pohl T."/>
            <person name="Merkel B.J."/>
            <person name="Hornburger P."/>
            <person name="Mueller R.-W."/>
            <person name="Bruemmer F."/>
            <person name="Labrenz M."/>
            <person name="Spormann A.M."/>
            <person name="Op Den Camp H."/>
            <person name="Overmann J."/>
            <person name="Amann R."/>
            <person name="Jetten M.S.M."/>
            <person name="Mascher T."/>
            <person name="Medema M.H."/>
            <person name="Devos D.P."/>
            <person name="Kaster A.-K."/>
            <person name="Ovreas L."/>
            <person name="Rohde M."/>
            <person name="Galperin M.Y."/>
            <person name="Jogler C."/>
        </authorList>
    </citation>
    <scope>NUCLEOTIDE SEQUENCE [LARGE SCALE GENOMIC DNA]</scope>
    <source>
        <strain evidence="1 2">Pla22</strain>
    </source>
</reference>
<dbReference type="AlphaFoldDB" id="A0A5C5WWH2"/>
<comment type="caution">
    <text evidence="1">The sequence shown here is derived from an EMBL/GenBank/DDBJ whole genome shotgun (WGS) entry which is preliminary data.</text>
</comment>
<dbReference type="Proteomes" id="UP000316598">
    <property type="component" value="Unassembled WGS sequence"/>
</dbReference>
<gene>
    <name evidence="1" type="ORF">Pla22_19270</name>
</gene>
<proteinExistence type="predicted"/>
<sequence>MVIVKRGVLKFDKLKSIESIGPLSERTGCQVEKPYVVPTVFHGCIAELVSAELQFVFGLCGLFRQFRFLREPRF</sequence>
<evidence type="ECO:0000313" key="2">
    <source>
        <dbReference type="Proteomes" id="UP000316598"/>
    </source>
</evidence>
<evidence type="ECO:0000313" key="1">
    <source>
        <dbReference type="EMBL" id="TWT54285.1"/>
    </source>
</evidence>
<organism evidence="1 2">
    <name type="scientific">Rubripirellula amarantea</name>
    <dbReference type="NCBI Taxonomy" id="2527999"/>
    <lineage>
        <taxon>Bacteria</taxon>
        <taxon>Pseudomonadati</taxon>
        <taxon>Planctomycetota</taxon>
        <taxon>Planctomycetia</taxon>
        <taxon>Pirellulales</taxon>
        <taxon>Pirellulaceae</taxon>
        <taxon>Rubripirellula</taxon>
    </lineage>
</organism>
<keyword evidence="2" id="KW-1185">Reference proteome</keyword>